<dbReference type="AlphaFoldDB" id="F0X1M9"/>
<reference evidence="1" key="1">
    <citation type="journal article" date="2011" name="PLoS Biol.">
        <title>Gene gain and loss during evolution of obligate parasitism in the white rust pathogen of Arabidopsis thaliana.</title>
        <authorList>
            <person name="Kemen E."/>
            <person name="Gardiner A."/>
            <person name="Schultz-Larsen T."/>
            <person name="Kemen A.C."/>
            <person name="Balmuth A.L."/>
            <person name="Robert-Seilaniantz A."/>
            <person name="Bailey K."/>
            <person name="Holub E."/>
            <person name="Studholme D.J."/>
            <person name="Maclean D."/>
            <person name="Jones J.D."/>
        </authorList>
    </citation>
    <scope>NUCLEOTIDE SEQUENCE</scope>
</reference>
<accession>F0X1M9</accession>
<sequence>MTFRRSREIEVDAEAVKRTLLFSMQTYRVPFVERRVRLGKWLCRARHYTLEDRYAAEFEYMSSDPICDEEEVGILAVIHSRFCHVEGYADVLGEQTLSRLRSVASPVKDVRTPPSRGVSYRVKVDGEHGWLIEAGTIWYICRNDPKLSVVGFRVKSVLDPLSPMSMVLRVEQMPDGSFILIDLLAMGGTLEQTTRPYDSWRKMLLHRYLPDDLLIRDEFECIEDARGARASAAYGSDGVIVIDKSTSHTYRVKEPTMDLLCKGGGLYVAVGGKASKRVGVSSARMREGAVYECVLGTPVASSVPIASYICRTDKVLPNPAHVYTCVSSILQSTDDYDVALIDRVSAYSFSVRAAMYQRVSNRGYMRTLVVDVGSGRLQAQGVMSSEAQCSYLLCDPRLNVRRARQQVNSVDATDFDAVAMVELVRAMSRSRQSYACYRGRFERLVALPGVVHALKRCGATIVYSFSLSYVSGVFNHLATLGLRQIGCCYVYDAVDEQGVLVNVGGVHLRLCRDNAKQAIATFGQKVSFKEPAVTTASFPHARIFPATSIARLDDEACERLHSVTQHIVIVVSF</sequence>
<dbReference type="EMBL" id="FR824651">
    <property type="protein sequence ID" value="CCA27725.1"/>
    <property type="molecule type" value="Genomic_DNA"/>
</dbReference>
<protein>
    <submittedName>
        <fullName evidence="1">AlNc14C654G12341 protein</fullName>
    </submittedName>
</protein>
<dbReference type="HOGENOM" id="CLU_476024_0_0_1"/>
<proteinExistence type="predicted"/>
<gene>
    <name evidence="1" type="primary">AlNc14C654G12341</name>
    <name evidence="1" type="ORF">ALNC14_138690</name>
</gene>
<reference evidence="1" key="2">
    <citation type="submission" date="2011-02" db="EMBL/GenBank/DDBJ databases">
        <authorList>
            <person name="MacLean D."/>
        </authorList>
    </citation>
    <scope>NUCLEOTIDE SEQUENCE</scope>
</reference>
<organism evidence="1">
    <name type="scientific">Albugo laibachii Nc14</name>
    <dbReference type="NCBI Taxonomy" id="890382"/>
    <lineage>
        <taxon>Eukaryota</taxon>
        <taxon>Sar</taxon>
        <taxon>Stramenopiles</taxon>
        <taxon>Oomycota</taxon>
        <taxon>Peronosporomycetes</taxon>
        <taxon>Albuginales</taxon>
        <taxon>Albuginaceae</taxon>
        <taxon>Albugo</taxon>
    </lineage>
</organism>
<evidence type="ECO:0000313" key="1">
    <source>
        <dbReference type="EMBL" id="CCA27725.1"/>
    </source>
</evidence>
<name>F0X1M9_9STRA</name>